<keyword evidence="3" id="KW-0804">Transcription</keyword>
<dbReference type="SMART" id="SM00421">
    <property type="entry name" value="HTH_LUXR"/>
    <property type="match status" value="1"/>
</dbReference>
<proteinExistence type="predicted"/>
<dbReference type="PROSITE" id="PS50043">
    <property type="entry name" value="HTH_LUXR_2"/>
    <property type="match status" value="1"/>
</dbReference>
<protein>
    <submittedName>
        <fullName evidence="5">LuxR C-terminal-related transcriptional regulator</fullName>
    </submittedName>
</protein>
<feature type="domain" description="HTH luxR-type" evidence="4">
    <location>
        <begin position="824"/>
        <end position="889"/>
    </location>
</feature>
<gene>
    <name evidence="5" type="ORF">RGQ13_09310</name>
</gene>
<dbReference type="InterPro" id="IPR011990">
    <property type="entry name" value="TPR-like_helical_dom_sf"/>
</dbReference>
<evidence type="ECO:0000313" key="5">
    <source>
        <dbReference type="EMBL" id="WNC74170.1"/>
    </source>
</evidence>
<keyword evidence="2" id="KW-0238">DNA-binding</keyword>
<dbReference type="InterPro" id="IPR059106">
    <property type="entry name" value="WHD_MalT"/>
</dbReference>
<dbReference type="Proteomes" id="UP001258994">
    <property type="component" value="Chromosome"/>
</dbReference>
<dbReference type="InterPro" id="IPR041617">
    <property type="entry name" value="TPR_MalT"/>
</dbReference>
<dbReference type="PRINTS" id="PR00038">
    <property type="entry name" value="HTHLUXR"/>
</dbReference>
<evidence type="ECO:0000256" key="2">
    <source>
        <dbReference type="ARBA" id="ARBA00023125"/>
    </source>
</evidence>
<evidence type="ECO:0000256" key="1">
    <source>
        <dbReference type="ARBA" id="ARBA00023015"/>
    </source>
</evidence>
<organism evidence="5 6">
    <name type="scientific">Thalassotalea psychrophila</name>
    <dbReference type="NCBI Taxonomy" id="3065647"/>
    <lineage>
        <taxon>Bacteria</taxon>
        <taxon>Pseudomonadati</taxon>
        <taxon>Pseudomonadota</taxon>
        <taxon>Gammaproteobacteria</taxon>
        <taxon>Alteromonadales</taxon>
        <taxon>Colwelliaceae</taxon>
        <taxon>Thalassotalea</taxon>
    </lineage>
</organism>
<dbReference type="EMBL" id="CP134145">
    <property type="protein sequence ID" value="WNC74170.1"/>
    <property type="molecule type" value="Genomic_DNA"/>
</dbReference>
<dbReference type="Gene3D" id="1.25.40.10">
    <property type="entry name" value="Tetratricopeptide repeat domain"/>
    <property type="match status" value="1"/>
</dbReference>
<dbReference type="Pfam" id="PF17874">
    <property type="entry name" value="TPR_MalT"/>
    <property type="match status" value="1"/>
</dbReference>
<dbReference type="InterPro" id="IPR036388">
    <property type="entry name" value="WH-like_DNA-bd_sf"/>
</dbReference>
<dbReference type="Pfam" id="PF25873">
    <property type="entry name" value="WHD_MalT"/>
    <property type="match status" value="1"/>
</dbReference>
<dbReference type="InterPro" id="IPR000792">
    <property type="entry name" value="Tscrpt_reg_LuxR_C"/>
</dbReference>
<name>A0ABY9U053_9GAMM</name>
<dbReference type="Gene3D" id="1.10.10.10">
    <property type="entry name" value="Winged helix-like DNA-binding domain superfamily/Winged helix DNA-binding domain"/>
    <property type="match status" value="1"/>
</dbReference>
<sequence>MLTSNTIPPKLGADTIVRKRILDRINNLPSHCKVVVLQAPAGYGKTTVMRQYFQQLKDQQENIAWLTLSETDNDLTPYLRSLSRLVSRGLDDTFEVPEHCESPFHWLQDVIAKVPKPFYVFLDEFEVLNEPGVIEFINRGFKLVPADCKTIISCRGMPDFSLSRMLLSGEAVVFKQEDLCFQEDEAQCFVDNRLTDDTQQDVKTAFISATQRWPAAMQLGFLAFGDSNVNADNIPKLLLNDPLVSDYVVQNVLSTLPVEHSDFLLTSCCLNKFDVRMCNAVIGIENSQEILQEILAKGVFLQPIDYQRQWYSYHKLFAELLRRELQLSRPGYYQQVCKKAAEWCADNSYDEEAIEYAFAADEIDFACLILEKHLASLLFDARINAITRWIHKLENVDLMRHPNIIFVGCWANILNADISNAEQKLALLDEMPSEQRAELPLIDAYDITKLSFYLMKDDIPAFNQAIDKVVNNKRSDHPFSLLGFANLNTFKFLLNGKVAKADKWIKSQFMLRKNKSNLISEVYFDFMLSLIYVSQGQLELALKELNSTEATFIDDIARLGFHKALVAPIRAMVLYEQNDIDNALSILEGQITHLRQYKTLDLVALTYITLSRCYATKKDFKRAVSLLEEAERCGYNEGWSRLVVIALWEQVRLATLSNNLVHAEQLLFSLMQDESLNSINLVNLIPADLEHADITKYRLNIALNQSEPSAAQLLADIDLAILDSRHYRVLKLKVLLVSKLHSENSQVKAEGLLKDLLQQFVPLGFMRSFIDEGPVIFSYIQNIAKQGGECAIMAKQVLASVGDQFLLPSATTVIDINKEAKTSVIPLIEPLTQRELEIISLLVNGESNRSIADNLFVSEGTIKWHLGNIYGKLGVKKRTQAMVRVNELKLI</sequence>
<dbReference type="InterPro" id="IPR016032">
    <property type="entry name" value="Sig_transdc_resp-reg_C-effctor"/>
</dbReference>
<keyword evidence="1" id="KW-0805">Transcription regulation</keyword>
<evidence type="ECO:0000256" key="3">
    <source>
        <dbReference type="ARBA" id="ARBA00023163"/>
    </source>
</evidence>
<evidence type="ECO:0000313" key="6">
    <source>
        <dbReference type="Proteomes" id="UP001258994"/>
    </source>
</evidence>
<dbReference type="CDD" id="cd06170">
    <property type="entry name" value="LuxR_C_like"/>
    <property type="match status" value="1"/>
</dbReference>
<evidence type="ECO:0000259" key="4">
    <source>
        <dbReference type="PROSITE" id="PS50043"/>
    </source>
</evidence>
<keyword evidence="6" id="KW-1185">Reference proteome</keyword>
<dbReference type="SUPFAM" id="SSF46894">
    <property type="entry name" value="C-terminal effector domain of the bipartite response regulators"/>
    <property type="match status" value="1"/>
</dbReference>
<dbReference type="Gene3D" id="3.40.50.300">
    <property type="entry name" value="P-loop containing nucleotide triphosphate hydrolases"/>
    <property type="match status" value="1"/>
</dbReference>
<dbReference type="SUPFAM" id="SSF52540">
    <property type="entry name" value="P-loop containing nucleoside triphosphate hydrolases"/>
    <property type="match status" value="1"/>
</dbReference>
<dbReference type="RefSeq" id="WP_348393277.1">
    <property type="nucleotide sequence ID" value="NZ_CP134145.1"/>
</dbReference>
<dbReference type="SUPFAM" id="SSF48452">
    <property type="entry name" value="TPR-like"/>
    <property type="match status" value="1"/>
</dbReference>
<dbReference type="InterPro" id="IPR027417">
    <property type="entry name" value="P-loop_NTPase"/>
</dbReference>
<dbReference type="PROSITE" id="PS00622">
    <property type="entry name" value="HTH_LUXR_1"/>
    <property type="match status" value="1"/>
</dbReference>
<accession>A0ABY9U053</accession>
<reference evidence="6" key="1">
    <citation type="submission" date="2023-09" db="EMBL/GenBank/DDBJ databases">
        <authorList>
            <person name="Li S."/>
            <person name="Li X."/>
            <person name="Zhang C."/>
            <person name="Zhao Z."/>
        </authorList>
    </citation>
    <scope>NUCLEOTIDE SEQUENCE [LARGE SCALE GENOMIC DNA]</scope>
    <source>
        <strain evidence="6">SQ149</strain>
    </source>
</reference>
<dbReference type="Pfam" id="PF00196">
    <property type="entry name" value="GerE"/>
    <property type="match status" value="1"/>
</dbReference>
<dbReference type="PANTHER" id="PTHR44688:SF16">
    <property type="entry name" value="DNA-BINDING TRANSCRIPTIONAL ACTIVATOR DEVR_DOSR"/>
    <property type="match status" value="1"/>
</dbReference>
<dbReference type="PANTHER" id="PTHR44688">
    <property type="entry name" value="DNA-BINDING TRANSCRIPTIONAL ACTIVATOR DEVR_DOSR"/>
    <property type="match status" value="1"/>
</dbReference>